<evidence type="ECO:0000313" key="2">
    <source>
        <dbReference type="EMBL" id="CAL8117106.1"/>
    </source>
</evidence>
<feature type="transmembrane region" description="Helical" evidence="1">
    <location>
        <begin position="197"/>
        <end position="228"/>
    </location>
</feature>
<keyword evidence="1" id="KW-0812">Transmembrane</keyword>
<protein>
    <recommendedName>
        <fullName evidence="4">Gustatory receptor</fullName>
    </recommendedName>
</protein>
<comment type="caution">
    <text evidence="2">The sequence shown here is derived from an EMBL/GenBank/DDBJ whole genome shotgun (WGS) entry which is preliminary data.</text>
</comment>
<accession>A0ABP1R1S7</accession>
<evidence type="ECO:0000313" key="3">
    <source>
        <dbReference type="Proteomes" id="UP001642540"/>
    </source>
</evidence>
<gene>
    <name evidence="2" type="ORF">ODALV1_LOCUS17538</name>
</gene>
<keyword evidence="1" id="KW-1133">Transmembrane helix</keyword>
<proteinExistence type="predicted"/>
<feature type="transmembrane region" description="Helical" evidence="1">
    <location>
        <begin position="293"/>
        <end position="316"/>
    </location>
</feature>
<feature type="transmembrane region" description="Helical" evidence="1">
    <location>
        <begin position="260"/>
        <end position="281"/>
    </location>
</feature>
<evidence type="ECO:0000256" key="1">
    <source>
        <dbReference type="SAM" id="Phobius"/>
    </source>
</evidence>
<feature type="transmembrane region" description="Helical" evidence="1">
    <location>
        <begin position="80"/>
        <end position="102"/>
    </location>
</feature>
<organism evidence="2 3">
    <name type="scientific">Orchesella dallaii</name>
    <dbReference type="NCBI Taxonomy" id="48710"/>
    <lineage>
        <taxon>Eukaryota</taxon>
        <taxon>Metazoa</taxon>
        <taxon>Ecdysozoa</taxon>
        <taxon>Arthropoda</taxon>
        <taxon>Hexapoda</taxon>
        <taxon>Collembola</taxon>
        <taxon>Entomobryomorpha</taxon>
        <taxon>Entomobryoidea</taxon>
        <taxon>Orchesellidae</taxon>
        <taxon>Orchesellinae</taxon>
        <taxon>Orchesella</taxon>
    </lineage>
</organism>
<dbReference type="EMBL" id="CAXLJM020000053">
    <property type="protein sequence ID" value="CAL8117106.1"/>
    <property type="molecule type" value="Genomic_DNA"/>
</dbReference>
<dbReference type="Proteomes" id="UP001642540">
    <property type="component" value="Unassembled WGS sequence"/>
</dbReference>
<feature type="transmembrane region" description="Helical" evidence="1">
    <location>
        <begin position="43"/>
        <end position="68"/>
    </location>
</feature>
<evidence type="ECO:0008006" key="4">
    <source>
        <dbReference type="Google" id="ProtNLM"/>
    </source>
</evidence>
<keyword evidence="3" id="KW-1185">Reference proteome</keyword>
<keyword evidence="1" id="KW-0472">Membrane</keyword>
<feature type="transmembrane region" description="Helical" evidence="1">
    <location>
        <begin position="144"/>
        <end position="177"/>
    </location>
</feature>
<sequence>MLTKLQAASFHIYKLCYCYYPPLPITWDPITLRLVITSSLRTWLIFLYTLFNAFLVGMGNFYVVITHFNVKKRAGLKFTHIFLFITGGCFVLTLCILTVIILRRIKDAQKGYNELTQLSFQMLQKFRPVSMENKKKTKIDKMGMLMCAITLSLSLPVPIIILFVVFGHFDIVTFIAGDILPLEMLQLTATRLMLYFLRFWIVGMAITEGFRCLAFFLPIAAMGLLNYLSCVKTLNKMVEVDTFLRYYLYLGANYMMIQRLLGDVAVVVIGVAFWGTVGAIWVVVKGYEVMQPLFYGCLVTGVIICLLSTGVFMSMLKVGITLQEQMVEKRRIEAEEMYMKRKTKHSKYVWKRMIAMRPIQFWFGTFMPLSVKFAIEYVRNLVERVMDFVLMFDMSHINI</sequence>
<name>A0ABP1R1S7_9HEXA</name>
<reference evidence="2 3" key="1">
    <citation type="submission" date="2024-08" db="EMBL/GenBank/DDBJ databases">
        <authorList>
            <person name="Cucini C."/>
            <person name="Frati F."/>
        </authorList>
    </citation>
    <scope>NUCLEOTIDE SEQUENCE [LARGE SCALE GENOMIC DNA]</scope>
</reference>